<dbReference type="Proteomes" id="UP001595690">
    <property type="component" value="Unassembled WGS sequence"/>
</dbReference>
<accession>A0ABV8C237</accession>
<proteinExistence type="predicted"/>
<comment type="caution">
    <text evidence="1">The sequence shown here is derived from an EMBL/GenBank/DDBJ whole genome shotgun (WGS) entry which is preliminary data.</text>
</comment>
<dbReference type="InterPro" id="IPR049796">
    <property type="entry name" value="CdiI_Ct-like"/>
</dbReference>
<reference evidence="2" key="1">
    <citation type="journal article" date="2019" name="Int. J. Syst. Evol. Microbiol.">
        <title>The Global Catalogue of Microorganisms (GCM) 10K type strain sequencing project: providing services to taxonomists for standard genome sequencing and annotation.</title>
        <authorList>
            <consortium name="The Broad Institute Genomics Platform"/>
            <consortium name="The Broad Institute Genome Sequencing Center for Infectious Disease"/>
            <person name="Wu L."/>
            <person name="Ma J."/>
        </authorList>
    </citation>
    <scope>NUCLEOTIDE SEQUENCE [LARGE SCALE GENOMIC DNA]</scope>
    <source>
        <strain evidence="2">CGMCC 4.7405</strain>
    </source>
</reference>
<keyword evidence="2" id="KW-1185">Reference proteome</keyword>
<organism evidence="1 2">
    <name type="scientific">Lentzea rhizosphaerae</name>
    <dbReference type="NCBI Taxonomy" id="2041025"/>
    <lineage>
        <taxon>Bacteria</taxon>
        <taxon>Bacillati</taxon>
        <taxon>Actinomycetota</taxon>
        <taxon>Actinomycetes</taxon>
        <taxon>Pseudonocardiales</taxon>
        <taxon>Pseudonocardiaceae</taxon>
        <taxon>Lentzea</taxon>
    </lineage>
</organism>
<protein>
    <submittedName>
        <fullName evidence="1">Uncharacterized protein</fullName>
    </submittedName>
</protein>
<dbReference type="RefSeq" id="WP_382377576.1">
    <property type="nucleotide sequence ID" value="NZ_JBHRZI010000027.1"/>
</dbReference>
<name>A0ABV8C237_9PSEU</name>
<evidence type="ECO:0000313" key="2">
    <source>
        <dbReference type="Proteomes" id="UP001595690"/>
    </source>
</evidence>
<evidence type="ECO:0000313" key="1">
    <source>
        <dbReference type="EMBL" id="MFC3896048.1"/>
    </source>
</evidence>
<sequence>MDDELIVRVEGGGWAPATTGDLSELVERSAEIVIAECVVRWHAELRAGDPVEASRAMLALVRHDPEREQLQRLLLDLTRHPQLGQLAVTCLGHVARNDGSVLPEVVPHLQKLGVCAEDALEDIEIFTTRSGCGGTRRRG</sequence>
<dbReference type="EMBL" id="JBHRZI010000027">
    <property type="protein sequence ID" value="MFC3896048.1"/>
    <property type="molecule type" value="Genomic_DNA"/>
</dbReference>
<gene>
    <name evidence="1" type="ORF">ACFOWZ_31620</name>
</gene>
<dbReference type="CDD" id="cd20694">
    <property type="entry name" value="CdiI_Ct-like"/>
    <property type="match status" value="1"/>
</dbReference>